<dbReference type="EMBL" id="JBHSXX010000001">
    <property type="protein sequence ID" value="MFC6868294.1"/>
    <property type="molecule type" value="Genomic_DNA"/>
</dbReference>
<dbReference type="Pfam" id="PF05762">
    <property type="entry name" value="VWA_CoxE"/>
    <property type="match status" value="1"/>
</dbReference>
<evidence type="ECO:0000256" key="1">
    <source>
        <dbReference type="SAM" id="MobiDB-lite"/>
    </source>
</evidence>
<dbReference type="Gene3D" id="3.40.50.410">
    <property type="entry name" value="von Willebrand factor, type A domain"/>
    <property type="match status" value="1"/>
</dbReference>
<dbReference type="PIRSF" id="PIRSF010256">
    <property type="entry name" value="CoxE_vWa"/>
    <property type="match status" value="1"/>
</dbReference>
<dbReference type="PANTHER" id="PTHR39338:SF6">
    <property type="entry name" value="BLL5662 PROTEIN"/>
    <property type="match status" value="1"/>
</dbReference>
<organism evidence="3 4">
    <name type="scientific">Haloechinothrix salitolerans</name>
    <dbReference type="NCBI Taxonomy" id="926830"/>
    <lineage>
        <taxon>Bacteria</taxon>
        <taxon>Bacillati</taxon>
        <taxon>Actinomycetota</taxon>
        <taxon>Actinomycetes</taxon>
        <taxon>Pseudonocardiales</taxon>
        <taxon>Pseudonocardiaceae</taxon>
        <taxon>Haloechinothrix</taxon>
    </lineage>
</organism>
<dbReference type="InterPro" id="IPR008912">
    <property type="entry name" value="Uncharacterised_CoxE"/>
</dbReference>
<evidence type="ECO:0000259" key="2">
    <source>
        <dbReference type="SMART" id="SM00327"/>
    </source>
</evidence>
<accession>A0ABW2C0I9</accession>
<dbReference type="InterPro" id="IPR002035">
    <property type="entry name" value="VWF_A"/>
</dbReference>
<name>A0ABW2C0I9_9PSEU</name>
<feature type="domain" description="VWFA" evidence="2">
    <location>
        <begin position="189"/>
        <end position="355"/>
    </location>
</feature>
<dbReference type="SMART" id="SM00327">
    <property type="entry name" value="VWA"/>
    <property type="match status" value="1"/>
</dbReference>
<dbReference type="Proteomes" id="UP001596337">
    <property type="component" value="Unassembled WGS sequence"/>
</dbReference>
<dbReference type="CDD" id="cd00198">
    <property type="entry name" value="vWFA"/>
    <property type="match status" value="1"/>
</dbReference>
<dbReference type="SUPFAM" id="SSF53300">
    <property type="entry name" value="vWA-like"/>
    <property type="match status" value="1"/>
</dbReference>
<dbReference type="InterPro" id="IPR036465">
    <property type="entry name" value="vWFA_dom_sf"/>
</dbReference>
<evidence type="ECO:0000313" key="3">
    <source>
        <dbReference type="EMBL" id="MFC6868294.1"/>
    </source>
</evidence>
<protein>
    <submittedName>
        <fullName evidence="3">VWA domain-containing protein</fullName>
    </submittedName>
</protein>
<dbReference type="PANTHER" id="PTHR39338">
    <property type="entry name" value="BLL5662 PROTEIN-RELATED"/>
    <property type="match status" value="1"/>
</dbReference>
<dbReference type="RefSeq" id="WP_345398281.1">
    <property type="nucleotide sequence ID" value="NZ_BAABLA010000028.1"/>
</dbReference>
<reference evidence="4" key="1">
    <citation type="journal article" date="2019" name="Int. J. Syst. Evol. Microbiol.">
        <title>The Global Catalogue of Microorganisms (GCM) 10K type strain sequencing project: providing services to taxonomists for standard genome sequencing and annotation.</title>
        <authorList>
            <consortium name="The Broad Institute Genomics Platform"/>
            <consortium name="The Broad Institute Genome Sequencing Center for Infectious Disease"/>
            <person name="Wu L."/>
            <person name="Ma J."/>
        </authorList>
    </citation>
    <scope>NUCLEOTIDE SEQUENCE [LARGE SCALE GENOMIC DNA]</scope>
    <source>
        <strain evidence="4">KCTC 32255</strain>
    </source>
</reference>
<sequence length="367" mass="40518">MALPGLVGFTHALADAGLDIGTDRTAAFLTAVSEVDVADRDQLYWAGRVTLCREPDEIAGYDAVFARWFHGERQAQGAVRRSTPRFATLTPETSGSDTDDDDDTSVLRQIGASDSEVLRNRDMSGLDQTEREHLAELFALLRPAPPTRRSLRRRPSRRGALDQRRTFRAMFGTGGEPVRLERRSRSHRPRRVVLLIDVSGSMEPYSDALLRFAHAVARRTPGMVEAFTLGTRLTRVSRQLRQRDPARALPAAANAVPDYAGGTRLGETLRVFLDRWGQRGLARSAIVVLFSDGWERGDPALLGEQVARLRRLAHAVLWVNPHAGRDGYAPIQSGIAAALPHVDRLLAGHSLATLEELLGAMRDARRT</sequence>
<proteinExistence type="predicted"/>
<comment type="caution">
    <text evidence="3">The sequence shown here is derived from an EMBL/GenBank/DDBJ whole genome shotgun (WGS) entry which is preliminary data.</text>
</comment>
<gene>
    <name evidence="3" type="ORF">ACFQGD_14215</name>
</gene>
<keyword evidence="4" id="KW-1185">Reference proteome</keyword>
<feature type="region of interest" description="Disordered" evidence="1">
    <location>
        <begin position="79"/>
        <end position="111"/>
    </location>
</feature>
<evidence type="ECO:0000313" key="4">
    <source>
        <dbReference type="Proteomes" id="UP001596337"/>
    </source>
</evidence>
<dbReference type="InterPro" id="IPR011195">
    <property type="entry name" value="UCP010256"/>
</dbReference>